<dbReference type="Gene3D" id="3.40.630.30">
    <property type="match status" value="1"/>
</dbReference>
<name>A0ABV3K6R4_STRON</name>
<organism evidence="2 3">
    <name type="scientific">Streptomyces orinoci</name>
    <name type="common">Streptoverticillium orinoci</name>
    <dbReference type="NCBI Taxonomy" id="67339"/>
    <lineage>
        <taxon>Bacteria</taxon>
        <taxon>Bacillati</taxon>
        <taxon>Actinomycetota</taxon>
        <taxon>Actinomycetes</taxon>
        <taxon>Kitasatosporales</taxon>
        <taxon>Streptomycetaceae</taxon>
        <taxon>Streptomyces</taxon>
    </lineage>
</organism>
<evidence type="ECO:0000259" key="1">
    <source>
        <dbReference type="PROSITE" id="PS51186"/>
    </source>
</evidence>
<dbReference type="InterPro" id="IPR016181">
    <property type="entry name" value="Acyl_CoA_acyltransferase"/>
</dbReference>
<dbReference type="GO" id="GO:0016746">
    <property type="term" value="F:acyltransferase activity"/>
    <property type="evidence" value="ECO:0007669"/>
    <property type="project" value="UniProtKB-KW"/>
</dbReference>
<evidence type="ECO:0000313" key="2">
    <source>
        <dbReference type="EMBL" id="MEV5510838.1"/>
    </source>
</evidence>
<dbReference type="PROSITE" id="PS51186">
    <property type="entry name" value="GNAT"/>
    <property type="match status" value="1"/>
</dbReference>
<keyword evidence="3" id="KW-1185">Reference proteome</keyword>
<dbReference type="InterPro" id="IPR000182">
    <property type="entry name" value="GNAT_dom"/>
</dbReference>
<comment type="caution">
    <text evidence="2">The sequence shown here is derived from an EMBL/GenBank/DDBJ whole genome shotgun (WGS) entry which is preliminary data.</text>
</comment>
<keyword evidence="2" id="KW-0012">Acyltransferase</keyword>
<dbReference type="SUPFAM" id="SSF55729">
    <property type="entry name" value="Acyl-CoA N-acyltransferases (Nat)"/>
    <property type="match status" value="1"/>
</dbReference>
<dbReference type="Proteomes" id="UP001552594">
    <property type="component" value="Unassembled WGS sequence"/>
</dbReference>
<dbReference type="EC" id="2.3.1.-" evidence="2"/>
<protein>
    <submittedName>
        <fullName evidence="2">GNAT family N-acetyltransferase</fullName>
        <ecNumber evidence="2">2.3.1.-</ecNumber>
    </submittedName>
</protein>
<sequence>MASPDISQRNRIAVKGDPADAVPLVRHVLDEVGPAYRPFGQAPLIEALARQIPGLAPVQRFFWMETTSVPKAASAEVRWLTELQAKQAAPLFDHFFPDSYAQPGRTGVRRWAGVLGTVGKDAEPQPLAVAADAWSGAGCGFMAGICTHPATRGRGLARSVSGFVAAALVRRYGRAALMVDTDNVPAIAVYERLGMTKHLMAATGFTASNPLNSRASSRR</sequence>
<dbReference type="Pfam" id="PF08445">
    <property type="entry name" value="FR47"/>
    <property type="match status" value="1"/>
</dbReference>
<evidence type="ECO:0000313" key="3">
    <source>
        <dbReference type="Proteomes" id="UP001552594"/>
    </source>
</evidence>
<reference evidence="2 3" key="1">
    <citation type="submission" date="2024-06" db="EMBL/GenBank/DDBJ databases">
        <title>The Natural Products Discovery Center: Release of the First 8490 Sequenced Strains for Exploring Actinobacteria Biosynthetic Diversity.</title>
        <authorList>
            <person name="Kalkreuter E."/>
            <person name="Kautsar S.A."/>
            <person name="Yang D."/>
            <person name="Bader C.D."/>
            <person name="Teijaro C.N."/>
            <person name="Fluegel L."/>
            <person name="Davis C.M."/>
            <person name="Simpson J.R."/>
            <person name="Lauterbach L."/>
            <person name="Steele A.D."/>
            <person name="Gui C."/>
            <person name="Meng S."/>
            <person name="Li G."/>
            <person name="Viehrig K."/>
            <person name="Ye F."/>
            <person name="Su P."/>
            <person name="Kiefer A.F."/>
            <person name="Nichols A."/>
            <person name="Cepeda A.J."/>
            <person name="Yan W."/>
            <person name="Fan B."/>
            <person name="Jiang Y."/>
            <person name="Adhikari A."/>
            <person name="Zheng C.-J."/>
            <person name="Schuster L."/>
            <person name="Cowan T.M."/>
            <person name="Smanski M.J."/>
            <person name="Chevrette M.G."/>
            <person name="De Carvalho L.P.S."/>
            <person name="Shen B."/>
        </authorList>
    </citation>
    <scope>NUCLEOTIDE SEQUENCE [LARGE SCALE GENOMIC DNA]</scope>
    <source>
        <strain evidence="2 3">NPDC052347</strain>
    </source>
</reference>
<gene>
    <name evidence="2" type="ORF">AB0L16_31180</name>
</gene>
<dbReference type="RefSeq" id="WP_241561193.1">
    <property type="nucleotide sequence ID" value="NZ_JBFAUK010000041.1"/>
</dbReference>
<dbReference type="InterPro" id="IPR013653">
    <property type="entry name" value="GCN5-like_dom"/>
</dbReference>
<proteinExistence type="predicted"/>
<dbReference type="EMBL" id="JBFAUK010000041">
    <property type="protein sequence ID" value="MEV5510838.1"/>
    <property type="molecule type" value="Genomic_DNA"/>
</dbReference>
<keyword evidence="2" id="KW-0808">Transferase</keyword>
<accession>A0ABV3K6R4</accession>
<feature type="domain" description="N-acetyltransferase" evidence="1">
    <location>
        <begin position="75"/>
        <end position="212"/>
    </location>
</feature>